<dbReference type="FunFam" id="3.80.10.10:FF:000095">
    <property type="entry name" value="LRR receptor-like serine/threonine-protein kinase GSO1"/>
    <property type="match status" value="1"/>
</dbReference>
<comment type="catalytic activity">
    <reaction evidence="17">
        <text>L-threonyl-[protein] + ATP = O-phospho-L-threonyl-[protein] + ADP + H(+)</text>
        <dbReference type="Rhea" id="RHEA:46608"/>
        <dbReference type="Rhea" id="RHEA-COMP:11060"/>
        <dbReference type="Rhea" id="RHEA-COMP:11605"/>
        <dbReference type="ChEBI" id="CHEBI:15378"/>
        <dbReference type="ChEBI" id="CHEBI:30013"/>
        <dbReference type="ChEBI" id="CHEBI:30616"/>
        <dbReference type="ChEBI" id="CHEBI:61977"/>
        <dbReference type="ChEBI" id="CHEBI:456216"/>
        <dbReference type="EC" id="2.7.11.1"/>
    </reaction>
</comment>
<dbReference type="PROSITE" id="PS00107">
    <property type="entry name" value="PROTEIN_KINASE_ATP"/>
    <property type="match status" value="1"/>
</dbReference>
<reference evidence="24" key="1">
    <citation type="submission" date="2016-06" db="EMBL/GenBank/DDBJ databases">
        <title>Parallel loss of symbiosis genes in relatives of nitrogen-fixing non-legume Parasponia.</title>
        <authorList>
            <person name="Van Velzen R."/>
            <person name="Holmer R."/>
            <person name="Bu F."/>
            <person name="Rutten L."/>
            <person name="Van Zeijl A."/>
            <person name="Liu W."/>
            <person name="Santuari L."/>
            <person name="Cao Q."/>
            <person name="Sharma T."/>
            <person name="Shen D."/>
            <person name="Roswanjaya Y."/>
            <person name="Wardhani T."/>
            <person name="Kalhor M.S."/>
            <person name="Jansen J."/>
            <person name="Van den Hoogen J."/>
            <person name="Gungor B."/>
            <person name="Hartog M."/>
            <person name="Hontelez J."/>
            <person name="Verver J."/>
            <person name="Yang W.-C."/>
            <person name="Schijlen E."/>
            <person name="Repin R."/>
            <person name="Schilthuizen M."/>
            <person name="Schranz E."/>
            <person name="Heidstra R."/>
            <person name="Miyata K."/>
            <person name="Fedorova E."/>
            <person name="Kohlen W."/>
            <person name="Bisseling T."/>
            <person name="Smit S."/>
            <person name="Geurts R."/>
        </authorList>
    </citation>
    <scope>NUCLEOTIDE SEQUENCE [LARGE SCALE GENOMIC DNA]</scope>
    <source>
        <strain evidence="24">cv. RG33-2</strain>
    </source>
</reference>
<evidence type="ECO:0000256" key="10">
    <source>
        <dbReference type="ARBA" id="ARBA00022741"/>
    </source>
</evidence>
<evidence type="ECO:0000256" key="7">
    <source>
        <dbReference type="ARBA" id="ARBA00022692"/>
    </source>
</evidence>
<dbReference type="STRING" id="63057.A0A2P5G1Q8"/>
<dbReference type="GO" id="GO:0006952">
    <property type="term" value="P:defense response"/>
    <property type="evidence" value="ECO:0007669"/>
    <property type="project" value="UniProtKB-ARBA"/>
</dbReference>
<evidence type="ECO:0000256" key="5">
    <source>
        <dbReference type="ARBA" id="ARBA00022614"/>
    </source>
</evidence>
<dbReference type="Gene3D" id="1.10.510.10">
    <property type="entry name" value="Transferase(Phosphotransferase) domain 1"/>
    <property type="match status" value="1"/>
</dbReference>
<evidence type="ECO:0000256" key="21">
    <source>
        <dbReference type="SAM" id="SignalP"/>
    </source>
</evidence>
<dbReference type="Pfam" id="PF08263">
    <property type="entry name" value="LRRNT_2"/>
    <property type="match status" value="1"/>
</dbReference>
<evidence type="ECO:0000256" key="17">
    <source>
        <dbReference type="ARBA" id="ARBA00047899"/>
    </source>
</evidence>
<dbReference type="EMBL" id="JXTC01000001">
    <property type="protein sequence ID" value="POO03993.1"/>
    <property type="molecule type" value="Genomic_DNA"/>
</dbReference>
<evidence type="ECO:0000256" key="15">
    <source>
        <dbReference type="ARBA" id="ARBA00023170"/>
    </source>
</evidence>
<dbReference type="InterPro" id="IPR003591">
    <property type="entry name" value="Leu-rich_rpt_typical-subtyp"/>
</dbReference>
<keyword evidence="6" id="KW-0808">Transferase</keyword>
<dbReference type="PROSITE" id="PS50011">
    <property type="entry name" value="PROTEIN_KINASE_DOM"/>
    <property type="match status" value="1"/>
</dbReference>
<keyword evidence="8 21" id="KW-0732">Signal</keyword>
<keyword evidence="14 20" id="KW-0472">Membrane</keyword>
<evidence type="ECO:0000256" key="13">
    <source>
        <dbReference type="ARBA" id="ARBA00022989"/>
    </source>
</evidence>
<dbReference type="InterPro" id="IPR000719">
    <property type="entry name" value="Prot_kinase_dom"/>
</dbReference>
<feature type="chain" id="PRO_5015184293" description="non-specific serine/threonine protein kinase" evidence="21">
    <location>
        <begin position="20"/>
        <end position="1141"/>
    </location>
</feature>
<dbReference type="Pfam" id="PF13855">
    <property type="entry name" value="LRR_8"/>
    <property type="match status" value="1"/>
</dbReference>
<dbReference type="InterPro" id="IPR001611">
    <property type="entry name" value="Leu-rich_rpt"/>
</dbReference>
<evidence type="ECO:0000313" key="23">
    <source>
        <dbReference type="EMBL" id="POO03993.1"/>
    </source>
</evidence>
<dbReference type="InterPro" id="IPR008266">
    <property type="entry name" value="Tyr_kinase_AS"/>
</dbReference>
<keyword evidence="9" id="KW-0677">Repeat</keyword>
<dbReference type="FunFam" id="3.80.10.10:FF:000453">
    <property type="entry name" value="Leucine-rich receptor-like protein kinase family protein"/>
    <property type="match status" value="1"/>
</dbReference>
<sequence>MGTLGFIVSFVLFIHLVSSTNLCFASTTAKEVEALLKWKASLRESNKSTLSSWTSNKSTLSSRTFKPTTNTTSPYCNWFGVSCNTTTSVIIAINLSNSGLQGTLHQFPFSLFSNLSHFNLSNNKFFSTIPPQISFLSKLTHLDLSANGFSGKIPLETFNLRNLKVLYLGENQLNGSIPSEIGLLKSLTHIDLSTNLLEGSIPISVGLNLSDLITLRLNGNKLSGSIPPQVGNLSNLVDLSIGVNHLTGPIPPNLANLKTLAHLNMTQNQLSGPIPLELGKMRSLTTLNIEGNNLSGLIPPSLGDLRNLTSLGLANNSLSGPIPNELAKLSSLVVLQLSINKLNGSVPTSLGELRSLEVLCLRDNQFTGSFPQGIGDLVNLTVLQLDTNHFTGYLPKNVCKGGRLEKLIAHNNEFDGPIPKNLKTCTSLMRVRLEGNGLIGNISQDFGVYPSLEYIDLSHNKFHGEISRSWGQCKNLSALHIAGNNLSGTIPPEIFIKSQLRRLDLSSNHLIGSIPEELGSLTSLLVLTLNDNQLSGGIPFELGSLATLDHLDLSSNELSESIPSLLGNLVKLNYMNLSNNRFSQEIPFQLGNLVHLSQLDLSYNSLEGEIPSEMSKMESLETLNFSHNSLSGSIPTKFSNMLGLLDIDISYNQLHGPVPNNTAFRNAPKEALEGNRGLCGNFIRGLKPCEVTSRKDRIVVFLIVFPLLGTILVLFSLMAIAFLVVKRRKKDRSQEVEKDDKTQDEVYLFSVLNHDGKAMYEKMIRATNDFDPIYCIGEGGYGRVYKANLPDMPESNITIVAVKKLHYSPCEDHERKLPKEFLNEIRVLLDIRHRNIVKLYGFCLHERHSFLVYEYLERGSLASMLRKEEEAKELDWSKRVKIIRGVAHALSYMHHGCSQPIVHRDISSGNVLVDSEFEARVSDFGTARLLNPDSSNWTALAGTYGYVAPELAYTMKVTEKCDVYSFGVLALEVMMGKQPGDFISSYSSHVDPLSNGEELGTSILKMDFLDQRLQPPTPQVETELKTVASIVVACLNTSVITINLTNSGIQGTLHHFPFSSLSNLSYLNLSRNGLFSGALRSFTAFNNHFIGPIPKSFRNCTSLYKVRLEGNQLHGNISEDFGVYPNLSYVDISRTKFYGEI</sequence>
<dbReference type="FunFam" id="1.10.510.10:FF:000445">
    <property type="entry name" value="MDIS1-interacting receptor like kinase 2"/>
    <property type="match status" value="1"/>
</dbReference>
<feature type="transmembrane region" description="Helical" evidence="20">
    <location>
        <begin position="698"/>
        <end position="725"/>
    </location>
</feature>
<dbReference type="Pfam" id="PF00560">
    <property type="entry name" value="LRR_1"/>
    <property type="match status" value="12"/>
</dbReference>
<feature type="binding site" evidence="19">
    <location>
        <position position="804"/>
    </location>
    <ligand>
        <name>ATP</name>
        <dbReference type="ChEBI" id="CHEBI:30616"/>
    </ligand>
</feature>
<dbReference type="SUPFAM" id="SSF52058">
    <property type="entry name" value="L domain-like"/>
    <property type="match status" value="2"/>
</dbReference>
<evidence type="ECO:0000256" key="6">
    <source>
        <dbReference type="ARBA" id="ARBA00022679"/>
    </source>
</evidence>
<gene>
    <name evidence="23" type="ORF">TorRG33x02_002970</name>
</gene>
<dbReference type="SUPFAM" id="SSF56112">
    <property type="entry name" value="Protein kinase-like (PK-like)"/>
    <property type="match status" value="1"/>
</dbReference>
<dbReference type="Proteomes" id="UP000237000">
    <property type="component" value="Unassembled WGS sequence"/>
</dbReference>
<comment type="subcellular location">
    <subcellularLocation>
        <location evidence="1">Membrane</location>
        <topology evidence="1">Single-pass type I membrane protein</topology>
    </subcellularLocation>
</comment>
<feature type="signal peptide" evidence="21">
    <location>
        <begin position="1"/>
        <end position="19"/>
    </location>
</feature>
<evidence type="ECO:0000256" key="11">
    <source>
        <dbReference type="ARBA" id="ARBA00022777"/>
    </source>
</evidence>
<evidence type="ECO:0000256" key="12">
    <source>
        <dbReference type="ARBA" id="ARBA00022840"/>
    </source>
</evidence>
<keyword evidence="4" id="KW-0597">Phosphoprotein</keyword>
<keyword evidence="24" id="KW-1185">Reference proteome</keyword>
<dbReference type="GO" id="GO:0004674">
    <property type="term" value="F:protein serine/threonine kinase activity"/>
    <property type="evidence" value="ECO:0007669"/>
    <property type="project" value="UniProtKB-KW"/>
</dbReference>
<keyword evidence="12 19" id="KW-0067">ATP-binding</keyword>
<evidence type="ECO:0000256" key="16">
    <source>
        <dbReference type="ARBA" id="ARBA00023180"/>
    </source>
</evidence>
<evidence type="ECO:0000256" key="3">
    <source>
        <dbReference type="ARBA" id="ARBA00022527"/>
    </source>
</evidence>
<evidence type="ECO:0000313" key="24">
    <source>
        <dbReference type="Proteomes" id="UP000237000"/>
    </source>
</evidence>
<evidence type="ECO:0000256" key="9">
    <source>
        <dbReference type="ARBA" id="ARBA00022737"/>
    </source>
</evidence>
<evidence type="ECO:0000256" key="19">
    <source>
        <dbReference type="PROSITE-ProRule" id="PRU10141"/>
    </source>
</evidence>
<dbReference type="GO" id="GO:0051707">
    <property type="term" value="P:response to other organism"/>
    <property type="evidence" value="ECO:0007669"/>
    <property type="project" value="UniProtKB-ARBA"/>
</dbReference>
<dbReference type="EC" id="2.7.11.1" evidence="2"/>
<dbReference type="PANTHER" id="PTHR48005">
    <property type="entry name" value="LEUCINE RICH REPEAT KINASE 2"/>
    <property type="match status" value="1"/>
</dbReference>
<dbReference type="SMART" id="SM00369">
    <property type="entry name" value="LRR_TYP"/>
    <property type="match status" value="12"/>
</dbReference>
<dbReference type="GO" id="GO:0009791">
    <property type="term" value="P:post-embryonic development"/>
    <property type="evidence" value="ECO:0007669"/>
    <property type="project" value="UniProtKB-ARBA"/>
</dbReference>
<keyword evidence="7 20" id="KW-0812">Transmembrane</keyword>
<dbReference type="PROSITE" id="PS00109">
    <property type="entry name" value="PROTEIN_KINASE_TYR"/>
    <property type="match status" value="1"/>
</dbReference>
<comment type="caution">
    <text evidence="23">The sequence shown here is derived from an EMBL/GenBank/DDBJ whole genome shotgun (WGS) entry which is preliminary data.</text>
</comment>
<dbReference type="InterPro" id="IPR017441">
    <property type="entry name" value="Protein_kinase_ATP_BS"/>
</dbReference>
<evidence type="ECO:0000256" key="4">
    <source>
        <dbReference type="ARBA" id="ARBA00022553"/>
    </source>
</evidence>
<evidence type="ECO:0000259" key="22">
    <source>
        <dbReference type="PROSITE" id="PS50011"/>
    </source>
</evidence>
<dbReference type="InterPro" id="IPR032675">
    <property type="entry name" value="LRR_dom_sf"/>
</dbReference>
<comment type="catalytic activity">
    <reaction evidence="18">
        <text>L-seryl-[protein] + ATP = O-phospho-L-seryl-[protein] + ADP + H(+)</text>
        <dbReference type="Rhea" id="RHEA:17989"/>
        <dbReference type="Rhea" id="RHEA-COMP:9863"/>
        <dbReference type="Rhea" id="RHEA-COMP:11604"/>
        <dbReference type="ChEBI" id="CHEBI:15378"/>
        <dbReference type="ChEBI" id="CHEBI:29999"/>
        <dbReference type="ChEBI" id="CHEBI:30616"/>
        <dbReference type="ChEBI" id="CHEBI:83421"/>
        <dbReference type="ChEBI" id="CHEBI:456216"/>
        <dbReference type="EC" id="2.7.11.1"/>
    </reaction>
</comment>
<organism evidence="23 24">
    <name type="scientific">Trema orientale</name>
    <name type="common">Charcoal tree</name>
    <name type="synonym">Celtis orientalis</name>
    <dbReference type="NCBI Taxonomy" id="63057"/>
    <lineage>
        <taxon>Eukaryota</taxon>
        <taxon>Viridiplantae</taxon>
        <taxon>Streptophyta</taxon>
        <taxon>Embryophyta</taxon>
        <taxon>Tracheophyta</taxon>
        <taxon>Spermatophyta</taxon>
        <taxon>Magnoliopsida</taxon>
        <taxon>eudicotyledons</taxon>
        <taxon>Gunneridae</taxon>
        <taxon>Pentapetalae</taxon>
        <taxon>rosids</taxon>
        <taxon>fabids</taxon>
        <taxon>Rosales</taxon>
        <taxon>Cannabaceae</taxon>
        <taxon>Trema</taxon>
    </lineage>
</organism>
<dbReference type="PANTHER" id="PTHR48005:SF95">
    <property type="entry name" value="PROTEIN KINASE DOMAIN-CONTAINING PROTEIN"/>
    <property type="match status" value="1"/>
</dbReference>
<keyword evidence="13 20" id="KW-1133">Transmembrane helix</keyword>
<evidence type="ECO:0000256" key="14">
    <source>
        <dbReference type="ARBA" id="ARBA00023136"/>
    </source>
</evidence>
<dbReference type="InterPro" id="IPR011009">
    <property type="entry name" value="Kinase-like_dom_sf"/>
</dbReference>
<dbReference type="InterPro" id="IPR013210">
    <property type="entry name" value="LRR_N_plant-typ"/>
</dbReference>
<keyword evidence="11 23" id="KW-0418">Kinase</keyword>
<evidence type="ECO:0000256" key="20">
    <source>
        <dbReference type="SAM" id="Phobius"/>
    </source>
</evidence>
<dbReference type="OrthoDB" id="676979at2759"/>
<dbReference type="SUPFAM" id="SSF52047">
    <property type="entry name" value="RNI-like"/>
    <property type="match status" value="1"/>
</dbReference>
<proteinExistence type="predicted"/>
<dbReference type="AlphaFoldDB" id="A0A2P5G1Q8"/>
<accession>A0A2P5G1Q8</accession>
<evidence type="ECO:0000256" key="1">
    <source>
        <dbReference type="ARBA" id="ARBA00004479"/>
    </source>
</evidence>
<dbReference type="GO" id="GO:0016020">
    <property type="term" value="C:membrane"/>
    <property type="evidence" value="ECO:0007669"/>
    <property type="project" value="UniProtKB-SubCell"/>
</dbReference>
<dbReference type="Pfam" id="PF07714">
    <property type="entry name" value="PK_Tyr_Ser-Thr"/>
    <property type="match status" value="1"/>
</dbReference>
<dbReference type="PROSITE" id="PS51450">
    <property type="entry name" value="LRR"/>
    <property type="match status" value="2"/>
</dbReference>
<keyword evidence="15" id="KW-0675">Receptor</keyword>
<keyword evidence="10 19" id="KW-0547">Nucleotide-binding</keyword>
<feature type="domain" description="Protein kinase" evidence="22">
    <location>
        <begin position="770"/>
        <end position="1035"/>
    </location>
</feature>
<dbReference type="Gene3D" id="3.30.200.20">
    <property type="entry name" value="Phosphorylase Kinase, domain 1"/>
    <property type="match status" value="1"/>
</dbReference>
<evidence type="ECO:0000256" key="8">
    <source>
        <dbReference type="ARBA" id="ARBA00022729"/>
    </source>
</evidence>
<protein>
    <recommendedName>
        <fullName evidence="2">non-specific serine/threonine protein kinase</fullName>
        <ecNumber evidence="2">2.7.11.1</ecNumber>
    </recommendedName>
</protein>
<dbReference type="GO" id="GO:0005524">
    <property type="term" value="F:ATP binding"/>
    <property type="evidence" value="ECO:0007669"/>
    <property type="project" value="UniProtKB-UniRule"/>
</dbReference>
<keyword evidence="16" id="KW-0325">Glycoprotein</keyword>
<evidence type="ECO:0000256" key="2">
    <source>
        <dbReference type="ARBA" id="ARBA00012513"/>
    </source>
</evidence>
<dbReference type="InterPro" id="IPR051420">
    <property type="entry name" value="Ser_Thr_Kinases_DiverseReg"/>
</dbReference>
<dbReference type="FunFam" id="3.80.10.10:FF:000177">
    <property type="entry name" value="Leucine-rich repeat receptor-like serine/threonine-protein kinase At1g17230"/>
    <property type="match status" value="1"/>
</dbReference>
<evidence type="ECO:0000256" key="18">
    <source>
        <dbReference type="ARBA" id="ARBA00048679"/>
    </source>
</evidence>
<keyword evidence="5" id="KW-0433">Leucine-rich repeat</keyword>
<keyword evidence="3" id="KW-0723">Serine/threonine-protein kinase</keyword>
<dbReference type="InParanoid" id="A0A2P5G1Q8"/>
<name>A0A2P5G1Q8_TREOI</name>
<dbReference type="Gene3D" id="3.80.10.10">
    <property type="entry name" value="Ribonuclease Inhibitor"/>
    <property type="match status" value="5"/>
</dbReference>
<dbReference type="InterPro" id="IPR001245">
    <property type="entry name" value="Ser-Thr/Tyr_kinase_cat_dom"/>
</dbReference>
<dbReference type="FunFam" id="3.30.200.20:FF:000309">
    <property type="entry name" value="Leucine-rich repeat receptor protein kinase MSP1"/>
    <property type="match status" value="1"/>
</dbReference>